<dbReference type="CDD" id="cd01335">
    <property type="entry name" value="Radical_SAM"/>
    <property type="match status" value="1"/>
</dbReference>
<feature type="region of interest" description="Disordered" evidence="15">
    <location>
        <begin position="1203"/>
        <end position="1222"/>
    </location>
</feature>
<feature type="compositionally biased region" description="Acidic residues" evidence="15">
    <location>
        <begin position="1152"/>
        <end position="1164"/>
    </location>
</feature>
<evidence type="ECO:0000313" key="21">
    <source>
        <dbReference type="Proteomes" id="UP001178507"/>
    </source>
</evidence>
<dbReference type="InterPro" id="IPR013785">
    <property type="entry name" value="Aldolase_TIM"/>
</dbReference>
<comment type="caution">
    <text evidence="20">The sequence shown here is derived from an EMBL/GenBank/DDBJ whole genome shotgun (WGS) entry which is preliminary data.</text>
</comment>
<dbReference type="SUPFAM" id="SSF102114">
    <property type="entry name" value="Radical SAM enzymes"/>
    <property type="match status" value="1"/>
</dbReference>
<dbReference type="Pfam" id="PF04055">
    <property type="entry name" value="Radical_SAM"/>
    <property type="match status" value="1"/>
</dbReference>
<proteinExistence type="inferred from homology"/>
<keyword evidence="13" id="KW-0456">Lyase</keyword>
<feature type="domain" description="Helicase ATP-binding" evidence="17">
    <location>
        <begin position="47"/>
        <end position="245"/>
    </location>
</feature>
<feature type="domain" description="Radical SAM core" evidence="19">
    <location>
        <begin position="1262"/>
        <end position="1511"/>
    </location>
</feature>
<evidence type="ECO:0000256" key="11">
    <source>
        <dbReference type="ARBA" id="ARBA00023004"/>
    </source>
</evidence>
<dbReference type="SFLD" id="SFLDS00029">
    <property type="entry name" value="Radical_SAM"/>
    <property type="match status" value="1"/>
</dbReference>
<evidence type="ECO:0000313" key="20">
    <source>
        <dbReference type="EMBL" id="CAJ1398365.1"/>
    </source>
</evidence>
<evidence type="ECO:0000256" key="3">
    <source>
        <dbReference type="ARBA" id="ARBA00010115"/>
    </source>
</evidence>
<dbReference type="Gene3D" id="2.130.10.130">
    <property type="entry name" value="Integrin alpha, N-terminal"/>
    <property type="match status" value="1"/>
</dbReference>
<dbReference type="GO" id="GO:0102521">
    <property type="term" value="F:tRNA-4-demethylwyosine synthase activity"/>
    <property type="evidence" value="ECO:0007669"/>
    <property type="project" value="UniProtKB-EC"/>
</dbReference>
<evidence type="ECO:0000256" key="15">
    <source>
        <dbReference type="SAM" id="MobiDB-lite"/>
    </source>
</evidence>
<evidence type="ECO:0000256" key="13">
    <source>
        <dbReference type="ARBA" id="ARBA00023239"/>
    </source>
</evidence>
<dbReference type="PROSITE" id="PS51192">
    <property type="entry name" value="HELICASE_ATP_BIND_1"/>
    <property type="match status" value="1"/>
</dbReference>
<dbReference type="Gene3D" id="3.40.50.300">
    <property type="entry name" value="P-loop containing nucleotide triphosphate hydrolases"/>
    <property type="match status" value="2"/>
</dbReference>
<dbReference type="GO" id="GO:0005524">
    <property type="term" value="F:ATP binding"/>
    <property type="evidence" value="ECO:0007669"/>
    <property type="project" value="UniProtKB-KW"/>
</dbReference>
<feature type="compositionally biased region" description="Basic residues" evidence="15">
    <location>
        <begin position="1004"/>
        <end position="1014"/>
    </location>
</feature>
<dbReference type="FunFam" id="3.20.20.70:FF:000196">
    <property type="entry name" value="S-adenosyl-L-methionine-dependent tRNA 4-demethylwyosine synthase"/>
    <property type="match status" value="1"/>
</dbReference>
<dbReference type="GO" id="GO:0046872">
    <property type="term" value="F:metal ion binding"/>
    <property type="evidence" value="ECO:0007669"/>
    <property type="project" value="UniProtKB-KW"/>
</dbReference>
<dbReference type="GO" id="GO:0051539">
    <property type="term" value="F:4 iron, 4 sulfur cluster binding"/>
    <property type="evidence" value="ECO:0007669"/>
    <property type="project" value="UniProtKB-KW"/>
</dbReference>
<dbReference type="SUPFAM" id="SSF52540">
    <property type="entry name" value="P-loop containing nucleoside triphosphate hydrolases"/>
    <property type="match status" value="2"/>
</dbReference>
<evidence type="ECO:0000256" key="10">
    <source>
        <dbReference type="ARBA" id="ARBA00022840"/>
    </source>
</evidence>
<evidence type="ECO:0000256" key="2">
    <source>
        <dbReference type="ARBA" id="ARBA00004797"/>
    </source>
</evidence>
<evidence type="ECO:0000259" key="19">
    <source>
        <dbReference type="PROSITE" id="PS51918"/>
    </source>
</evidence>
<dbReference type="InterPro" id="IPR011545">
    <property type="entry name" value="DEAD/DEAH_box_helicase_dom"/>
</dbReference>
<dbReference type="Proteomes" id="UP001178507">
    <property type="component" value="Unassembled WGS sequence"/>
</dbReference>
<dbReference type="SUPFAM" id="SSF69318">
    <property type="entry name" value="Integrin alpha N-terminal domain"/>
    <property type="match status" value="1"/>
</dbReference>
<reference evidence="20" key="1">
    <citation type="submission" date="2023-08" db="EMBL/GenBank/DDBJ databases">
        <authorList>
            <person name="Chen Y."/>
            <person name="Shah S."/>
            <person name="Dougan E. K."/>
            <person name="Thang M."/>
            <person name="Chan C."/>
        </authorList>
    </citation>
    <scope>NUCLEOTIDE SEQUENCE</scope>
</reference>
<evidence type="ECO:0000256" key="9">
    <source>
        <dbReference type="ARBA" id="ARBA00022741"/>
    </source>
</evidence>
<dbReference type="InterPro" id="IPR007197">
    <property type="entry name" value="rSAM"/>
</dbReference>
<feature type="domain" description="Flavodoxin-like" evidence="16">
    <location>
        <begin position="670"/>
        <end position="824"/>
    </location>
</feature>
<evidence type="ECO:0000259" key="18">
    <source>
        <dbReference type="PROSITE" id="PS51194"/>
    </source>
</evidence>
<dbReference type="InterPro" id="IPR028994">
    <property type="entry name" value="Integrin_alpha_N"/>
</dbReference>
<keyword evidence="11" id="KW-0408">Iron</keyword>
<dbReference type="PROSITE" id="PS50902">
    <property type="entry name" value="FLAVODOXIN_LIKE"/>
    <property type="match status" value="1"/>
</dbReference>
<evidence type="ECO:0000256" key="14">
    <source>
        <dbReference type="ARBA" id="ARBA00049466"/>
    </source>
</evidence>
<dbReference type="Gene3D" id="3.40.50.360">
    <property type="match status" value="1"/>
</dbReference>
<feature type="domain" description="Helicase C-terminal" evidence="18">
    <location>
        <begin position="1608"/>
        <end position="1755"/>
    </location>
</feature>
<evidence type="ECO:0000259" key="16">
    <source>
        <dbReference type="PROSITE" id="PS50902"/>
    </source>
</evidence>
<keyword evidence="7" id="KW-0819">tRNA processing</keyword>
<comment type="similarity">
    <text evidence="3">Belongs to the TYW1 family.</text>
</comment>
<dbReference type="SFLD" id="SFLDF00284">
    <property type="entry name" value="tRNA_wybutosine-synthesizing"/>
    <property type="match status" value="1"/>
</dbReference>
<dbReference type="EMBL" id="CAUJNA010003297">
    <property type="protein sequence ID" value="CAJ1398365.1"/>
    <property type="molecule type" value="Genomic_DNA"/>
</dbReference>
<dbReference type="CDD" id="cd18787">
    <property type="entry name" value="SF2_C_DEAD"/>
    <property type="match status" value="1"/>
</dbReference>
<dbReference type="InterPro" id="IPR029039">
    <property type="entry name" value="Flavoprotein-like_sf"/>
</dbReference>
<dbReference type="InterPro" id="IPR014001">
    <property type="entry name" value="Helicase_ATP-bd"/>
</dbReference>
<dbReference type="GO" id="GO:0003676">
    <property type="term" value="F:nucleic acid binding"/>
    <property type="evidence" value="ECO:0007669"/>
    <property type="project" value="InterPro"/>
</dbReference>
<evidence type="ECO:0000256" key="1">
    <source>
        <dbReference type="ARBA" id="ARBA00001966"/>
    </source>
</evidence>
<keyword evidence="5" id="KW-0004">4Fe-4S</keyword>
<feature type="region of interest" description="Disordered" evidence="15">
    <location>
        <begin position="1"/>
        <end position="20"/>
    </location>
</feature>
<comment type="catalytic activity">
    <reaction evidence="14">
        <text>N(1)-methylguanosine(37) in tRNA(Phe) + pyruvate + S-adenosyl-L-methionine = 4-demethylwyosine(37) in tRNA(Phe) + 5'-deoxyadenosine + L-methionine + CO2 + H2O</text>
        <dbReference type="Rhea" id="RHEA:36347"/>
        <dbReference type="Rhea" id="RHEA-COMP:10164"/>
        <dbReference type="Rhea" id="RHEA-COMP:10165"/>
        <dbReference type="ChEBI" id="CHEBI:15361"/>
        <dbReference type="ChEBI" id="CHEBI:15377"/>
        <dbReference type="ChEBI" id="CHEBI:16526"/>
        <dbReference type="ChEBI" id="CHEBI:17319"/>
        <dbReference type="ChEBI" id="CHEBI:57844"/>
        <dbReference type="ChEBI" id="CHEBI:59789"/>
        <dbReference type="ChEBI" id="CHEBI:64315"/>
        <dbReference type="ChEBI" id="CHEBI:73542"/>
        <dbReference type="EC" id="4.1.3.44"/>
    </reaction>
</comment>
<dbReference type="InterPro" id="IPR008254">
    <property type="entry name" value="Flavodoxin/NO_synth"/>
</dbReference>
<dbReference type="SMART" id="SM00490">
    <property type="entry name" value="HELICc"/>
    <property type="match status" value="1"/>
</dbReference>
<dbReference type="Pfam" id="PF00271">
    <property type="entry name" value="Helicase_C"/>
    <property type="match status" value="1"/>
</dbReference>
<keyword evidence="12" id="KW-0411">Iron-sulfur</keyword>
<keyword evidence="9" id="KW-0547">Nucleotide-binding</keyword>
<dbReference type="SUPFAM" id="SSF52218">
    <property type="entry name" value="Flavoproteins"/>
    <property type="match status" value="1"/>
</dbReference>
<keyword evidence="6" id="KW-0949">S-adenosyl-L-methionine</keyword>
<evidence type="ECO:0000256" key="5">
    <source>
        <dbReference type="ARBA" id="ARBA00022485"/>
    </source>
</evidence>
<organism evidence="20 21">
    <name type="scientific">Effrenium voratum</name>
    <dbReference type="NCBI Taxonomy" id="2562239"/>
    <lineage>
        <taxon>Eukaryota</taxon>
        <taxon>Sar</taxon>
        <taxon>Alveolata</taxon>
        <taxon>Dinophyceae</taxon>
        <taxon>Suessiales</taxon>
        <taxon>Symbiodiniaceae</taxon>
        <taxon>Effrenium</taxon>
    </lineage>
</organism>
<comment type="pathway">
    <text evidence="2">tRNA modification; wybutosine-tRNA(Phe) biosynthesis.</text>
</comment>
<dbReference type="Gene3D" id="3.20.20.70">
    <property type="entry name" value="Aldolase class I"/>
    <property type="match status" value="1"/>
</dbReference>
<dbReference type="InterPro" id="IPR013917">
    <property type="entry name" value="tRNA_wybutosine-synth"/>
</dbReference>
<dbReference type="GO" id="GO:0031591">
    <property type="term" value="P:wybutosine biosynthetic process"/>
    <property type="evidence" value="ECO:0007669"/>
    <property type="project" value="TreeGrafter"/>
</dbReference>
<comment type="cofactor">
    <cofactor evidence="1">
        <name>[4Fe-4S] cluster</name>
        <dbReference type="ChEBI" id="CHEBI:49883"/>
    </cofactor>
</comment>
<dbReference type="Pfam" id="PF00270">
    <property type="entry name" value="DEAD"/>
    <property type="match status" value="1"/>
</dbReference>
<dbReference type="PROSITE" id="PS51918">
    <property type="entry name" value="RADICAL_SAM"/>
    <property type="match status" value="1"/>
</dbReference>
<evidence type="ECO:0000259" key="17">
    <source>
        <dbReference type="PROSITE" id="PS51192"/>
    </source>
</evidence>
<keyword evidence="8" id="KW-0479">Metal-binding</keyword>
<protein>
    <recommendedName>
        <fullName evidence="4">tRNA 4-demethylwyosine synthase (AdoMet-dependent)</fullName>
        <ecNumber evidence="4">4.1.3.44</ecNumber>
    </recommendedName>
</protein>
<evidence type="ECO:0000256" key="4">
    <source>
        <dbReference type="ARBA" id="ARBA00012821"/>
    </source>
</evidence>
<evidence type="ECO:0000256" key="12">
    <source>
        <dbReference type="ARBA" id="ARBA00023014"/>
    </source>
</evidence>
<dbReference type="PROSITE" id="PS51194">
    <property type="entry name" value="HELICASE_CTER"/>
    <property type="match status" value="1"/>
</dbReference>
<dbReference type="Pfam" id="PF00258">
    <property type="entry name" value="Flavodoxin_1"/>
    <property type="match status" value="1"/>
</dbReference>
<dbReference type="SFLD" id="SFLDG01071">
    <property type="entry name" value="tRNA_wybutosine-synthesizing"/>
    <property type="match status" value="1"/>
</dbReference>
<dbReference type="PANTHER" id="PTHR13930">
    <property type="entry name" value="S-ADENOSYL-L-METHIONINE-DEPENDENT TRNA 4-DEMETHYLWYOSINE SYNTHASE"/>
    <property type="match status" value="1"/>
</dbReference>
<name>A0AA36J2E0_9DINO</name>
<feature type="region of interest" description="Disordered" evidence="15">
    <location>
        <begin position="1152"/>
        <end position="1180"/>
    </location>
</feature>
<keyword evidence="10" id="KW-0067">ATP-binding</keyword>
<evidence type="ECO:0000256" key="7">
    <source>
        <dbReference type="ARBA" id="ARBA00022694"/>
    </source>
</evidence>
<gene>
    <name evidence="20" type="ORF">EVOR1521_LOCUS22175</name>
</gene>
<dbReference type="GO" id="GO:0010181">
    <property type="term" value="F:FMN binding"/>
    <property type="evidence" value="ECO:0007669"/>
    <property type="project" value="InterPro"/>
</dbReference>
<dbReference type="InterPro" id="IPR001650">
    <property type="entry name" value="Helicase_C-like"/>
</dbReference>
<sequence>MHRLRQLPRGGSLHDKQLGTTTGVFGTASQEECGNSIRPHPRHLPSQALVLAPTRELARQIQLEERDRSRSSLLFCSLKEKGVRCQTSGFLPCPTLLLRSIHELARSTWASLFEGSTNNSALFVFLVKNEKRKRSTESSEGTKWHSLEALRFGRSAGILCCSCTGGESKGEQLEWLKRGCHIIVATPGRLNEADRMLDMGFEPQIRRIIEECPRGADRQTLLFSATWPKAGKCRLFASDELALDASDPRLPWPVATCTQLRLSALESASGLKNGVEALSPQLPGKLLVTSFQGMPIFAKNGVFMADVGSGPAGPAEELPGSGQINWPNCITVVNSSTFGFTAIAVGNGFLVPSHTTGGVYVMEASPEPTKLKAPVKITKDQSEKLPDSGWFYHQAHFVDMDGDGLDDVVTARCQYSVWPWAKKRGELVWLKQPAQGALSGEPWQEHQLGAGPDFLFCVRPGKSFSLVAPEFITGKVVYWFMKNSTMKSRELDSSMGPGFSCSWEDLNNDGHLDLLVTNHAAVNGSVFAYTFDSEDLETANVSRHVLATGFSPFKVDKGKASPGDALAFQPEIKMKGKPSIFVSGDNSNSIFLLTPMSDSTEDWRYSKNKVSYLGGDIGRPSISDVDHDGFADIFVPVYDAKQIVHYKFRKAGLGAWAVLRKRRRPTVVRLRLLYASTTGTSERFAQALAQAVQAEAGEAGLQITVEDLSTFAFDELLARSAEATEIVALLLSTHSDGLLPPSSAHFGMLLADHVHDFRVGRSAMRHLHFAVLGFGSSVYAAAGHFCTAAALSRENFEHSGLLQLVRGMKSVLMGPLQPWGHVGWHPWRGSQTPVSNQSRLRLGNASCSLPSGLRSAGSSQDRRWVWRASKRRRQLSQPPQTSQDGEESDDDNSTTVSSGMMPELSATYGLGFTLLQRMGYRAGTALRPGALAAPLAARANAGRQGLTEDGVESADEPGPAEDLTDLLQQTLRSMREAGDAEEAEELQRMAGFCQLEALEAHAAPRPRKPKAPPQRRRDDGASAGAMAELLRQFASADFPVEVQQQERHLNWRKRWQAALGSYKDFVERQDSLMLIPCPGGLALVLPRCRQPAHSAFREGCISWCHFQTSRCAKKPLKRKWRHVATVLRRICGADAAAAAAAAAAAPAEAAEAAEAEDFAAEETPPEVKAEVPAMESSEDEAGLGWTLDASDAAKAEASDVEELAEGCASTGTKERPMLTSKHRAQLTKEGYKIVGSHSAVKLCRWTKHQLRGRGGCYKHSFYGITSYQCMEATPSLACANKCVFCWRHHKNPVGTEWKWSMDPPDQIVAEGVEQHRRMIRECKGIPGVKKERFEEAMTVRHCALSLVGEPIMYPRINELVNELHQRQISTFLVTNAQFPEAIRTLSPITQLYVSVDAGTKETLKAVDRPLFSDFWPRFLDSMKALAAKKQRTVYRLTLVKGHNMEDAADYAKLVALGKPDFIEIKSVTFCGESKASSLTISCTPWHEEVKAFSEALLAKEGLDEQYELACEHQHSCIVLLANKRFKVDGRWHTWIDYDRFHQLVREGRDFDASDYWAPSPNWALYGSEEAVRQLAFDFLRRPVHVHIGEMNSAKANTDVTQHVVLLDRLDEMLVEHLGEEELAIIFVSTKRCVQDIARYLWHHSFGVAEIHGDKDQRERDLALRSFTNKEKRVMVATDVASRGLDIKGVKLVINYDAANTPEDYVHRIGRTGRAGEKGLSCHGKQGEKLRAKARGPLKMDSCGLEGGYIMLHSMKYIDVRGVWNGAEHVTINICILKDGAYVS</sequence>
<keyword evidence="21" id="KW-1185">Reference proteome</keyword>
<dbReference type="InterPro" id="IPR027417">
    <property type="entry name" value="P-loop_NTPase"/>
</dbReference>
<dbReference type="Pfam" id="PF08608">
    <property type="entry name" value="Wyosine_form"/>
    <property type="match status" value="1"/>
</dbReference>
<feature type="region of interest" description="Disordered" evidence="15">
    <location>
        <begin position="998"/>
        <end position="1021"/>
    </location>
</feature>
<evidence type="ECO:0000256" key="6">
    <source>
        <dbReference type="ARBA" id="ARBA00022691"/>
    </source>
</evidence>
<evidence type="ECO:0000256" key="8">
    <source>
        <dbReference type="ARBA" id="ARBA00022723"/>
    </source>
</evidence>
<dbReference type="InterPro" id="IPR034556">
    <property type="entry name" value="tRNA_wybutosine-synthase"/>
</dbReference>
<accession>A0AA36J2E0</accession>
<dbReference type="PANTHER" id="PTHR13930:SF0">
    <property type="entry name" value="S-ADENOSYL-L-METHIONINE-DEPENDENT TRNA 4-DEMETHYLWYOSINE SYNTHASE TYW1-RELATED"/>
    <property type="match status" value="1"/>
</dbReference>
<dbReference type="EC" id="4.1.3.44" evidence="4"/>
<dbReference type="InterPro" id="IPR058240">
    <property type="entry name" value="rSAM_sf"/>
</dbReference>
<feature type="region of interest" description="Disordered" evidence="15">
    <location>
        <begin position="869"/>
        <end position="901"/>
    </location>
</feature>